<dbReference type="OrthoDB" id="1467833at2"/>
<dbReference type="RefSeq" id="WP_090249123.1">
    <property type="nucleotide sequence ID" value="NZ_FPAS01000003.1"/>
</dbReference>
<evidence type="ECO:0008006" key="3">
    <source>
        <dbReference type="Google" id="ProtNLM"/>
    </source>
</evidence>
<proteinExistence type="predicted"/>
<sequence>MKNFISLLLSLCFLPLQGNTQIPEKQAIAQEYYSNALYGSLGYGGKYATANSYFEHCLTANDKIKTLGKIGYGGYYTVHGTGSYLLGHVGLLTGAKNHHLEASIGANFFFGDALIEEIPLGANLGYRFQKPQGIFLLRTGISYPEGVYVGIGTCF</sequence>
<name>A0A1I7AGE9_9FLAO</name>
<dbReference type="Proteomes" id="UP000236454">
    <property type="component" value="Unassembled WGS sequence"/>
</dbReference>
<evidence type="ECO:0000313" key="2">
    <source>
        <dbReference type="Proteomes" id="UP000236454"/>
    </source>
</evidence>
<evidence type="ECO:0000313" key="1">
    <source>
        <dbReference type="EMBL" id="SFT74019.1"/>
    </source>
</evidence>
<dbReference type="STRING" id="477690.SAMN05216474_2067"/>
<keyword evidence="2" id="KW-1185">Reference proteome</keyword>
<dbReference type="EMBL" id="FPAS01000003">
    <property type="protein sequence ID" value="SFT74019.1"/>
    <property type="molecule type" value="Genomic_DNA"/>
</dbReference>
<accession>A0A1I7AGE9</accession>
<protein>
    <recommendedName>
        <fullName evidence="3">Outer membrane protein beta-barrel domain-containing protein</fullName>
    </recommendedName>
</protein>
<reference evidence="1 2" key="1">
    <citation type="submission" date="2016-10" db="EMBL/GenBank/DDBJ databases">
        <authorList>
            <person name="de Groot N.N."/>
        </authorList>
    </citation>
    <scope>NUCLEOTIDE SEQUENCE [LARGE SCALE GENOMIC DNA]</scope>
    <source>
        <strain evidence="1 2">CGMCC 1.7005</strain>
    </source>
</reference>
<gene>
    <name evidence="1" type="ORF">SAMN05216474_2067</name>
</gene>
<dbReference type="AlphaFoldDB" id="A0A1I7AGE9"/>
<organism evidence="1 2">
    <name type="scientific">Lishizhenia tianjinensis</name>
    <dbReference type="NCBI Taxonomy" id="477690"/>
    <lineage>
        <taxon>Bacteria</taxon>
        <taxon>Pseudomonadati</taxon>
        <taxon>Bacteroidota</taxon>
        <taxon>Flavobacteriia</taxon>
        <taxon>Flavobacteriales</taxon>
        <taxon>Crocinitomicaceae</taxon>
        <taxon>Lishizhenia</taxon>
    </lineage>
</organism>